<dbReference type="Pfam" id="PF07588">
    <property type="entry name" value="DUF1554"/>
    <property type="match status" value="1"/>
</dbReference>
<gene>
    <name evidence="2" type="ORF">DLM78_14985</name>
</gene>
<organism evidence="2 3">
    <name type="scientific">Leptospira stimsonii</name>
    <dbReference type="NCBI Taxonomy" id="2202203"/>
    <lineage>
        <taxon>Bacteria</taxon>
        <taxon>Pseudomonadati</taxon>
        <taxon>Spirochaetota</taxon>
        <taxon>Spirochaetia</taxon>
        <taxon>Leptospirales</taxon>
        <taxon>Leptospiraceae</taxon>
        <taxon>Leptospira</taxon>
    </lineage>
</organism>
<dbReference type="RefSeq" id="WP_118982651.1">
    <property type="nucleotide sequence ID" value="NZ_QHCS01000003.1"/>
</dbReference>
<evidence type="ECO:0000313" key="3">
    <source>
        <dbReference type="Proteomes" id="UP000266669"/>
    </source>
</evidence>
<comment type="caution">
    <text evidence="2">The sequence shown here is derived from an EMBL/GenBank/DDBJ whole genome shotgun (WGS) entry which is preliminary data.</text>
</comment>
<name>A0A8B3CS33_9LEPT</name>
<protein>
    <recommendedName>
        <fullName evidence="1">DUF1554 domain-containing protein</fullName>
    </recommendedName>
</protein>
<reference evidence="3" key="1">
    <citation type="submission" date="2018-05" db="EMBL/GenBank/DDBJ databases">
        <title>Leptospira yasudae sp. nov. and Leptospira stimsonii sp. nov., two pathogenic species of the genus Leptospira isolated from environmental sources.</title>
        <authorList>
            <person name="Casanovas-Massana A."/>
            <person name="Hamond C."/>
            <person name="Santos L.A."/>
            <person name="Hacker K.P."/>
            <person name="Balassiano I."/>
            <person name="Medeiros M.A."/>
            <person name="Reis M.G."/>
            <person name="Ko A.I."/>
            <person name="Wunder E.A."/>
        </authorList>
    </citation>
    <scope>NUCLEOTIDE SEQUENCE [LARGE SCALE GENOMIC DNA]</scope>
    <source>
        <strain evidence="3">AMB6-RJ</strain>
    </source>
</reference>
<proteinExistence type="predicted"/>
<evidence type="ECO:0000313" key="2">
    <source>
        <dbReference type="EMBL" id="RHX85398.1"/>
    </source>
</evidence>
<dbReference type="Proteomes" id="UP000266669">
    <property type="component" value="Unassembled WGS sequence"/>
</dbReference>
<dbReference type="Gene3D" id="3.10.100.10">
    <property type="entry name" value="Mannose-Binding Protein A, subunit A"/>
    <property type="match status" value="1"/>
</dbReference>
<dbReference type="EMBL" id="QHCS01000003">
    <property type="protein sequence ID" value="RHX85398.1"/>
    <property type="molecule type" value="Genomic_DNA"/>
</dbReference>
<dbReference type="InterPro" id="IPR016186">
    <property type="entry name" value="C-type_lectin-like/link_sf"/>
</dbReference>
<sequence>MKFGSHKQLTFFLSSVLILSISFFQCKPEEKKDDSALLLLLGLGAISTNAGGGTTTDTKLRVFVTAATYNGNLGGVNGADTKCASDANKPTSGTYKAFITGNSGANGVRYACLNDAVNCPTNPAGGTKNWVLQANKSYYRIDQSTVVYTTNANALVSTIPNQLQAGAADYWTGFVPGNGTDWSLNSACGTATTSWTDSNGVSDGATASATGITIVNIKGNAFTPCNQLKNLICVEQ</sequence>
<evidence type="ECO:0000259" key="1">
    <source>
        <dbReference type="Pfam" id="PF07588"/>
    </source>
</evidence>
<dbReference type="AlphaFoldDB" id="A0A8B3CS33"/>
<dbReference type="InterPro" id="IPR011448">
    <property type="entry name" value="DUF1554"/>
</dbReference>
<feature type="domain" description="DUF1554" evidence="1">
    <location>
        <begin position="67"/>
        <end position="210"/>
    </location>
</feature>
<dbReference type="InterPro" id="IPR016187">
    <property type="entry name" value="CTDL_fold"/>
</dbReference>
<accession>A0A8B3CS33</accession>
<dbReference type="SUPFAM" id="SSF56436">
    <property type="entry name" value="C-type lectin-like"/>
    <property type="match status" value="1"/>
</dbReference>